<reference evidence="3" key="1">
    <citation type="submission" date="2016-06" db="UniProtKB">
        <authorList>
            <consortium name="WormBaseParasite"/>
        </authorList>
    </citation>
    <scope>IDENTIFICATION</scope>
</reference>
<protein>
    <submittedName>
        <fullName evidence="3">BPI2 domain-containing protein</fullName>
    </submittedName>
</protein>
<proteinExistence type="predicted"/>
<organism evidence="3">
    <name type="scientific">Schistosoma curassoni</name>
    <dbReference type="NCBI Taxonomy" id="6186"/>
    <lineage>
        <taxon>Eukaryota</taxon>
        <taxon>Metazoa</taxon>
        <taxon>Spiralia</taxon>
        <taxon>Lophotrochozoa</taxon>
        <taxon>Platyhelminthes</taxon>
        <taxon>Trematoda</taxon>
        <taxon>Digenea</taxon>
        <taxon>Strigeidida</taxon>
        <taxon>Schistosomatoidea</taxon>
        <taxon>Schistosomatidae</taxon>
        <taxon>Schistosoma</taxon>
    </lineage>
</organism>
<gene>
    <name evidence="1" type="ORF">SCUD_LOCUS9805</name>
</gene>
<evidence type="ECO:0000313" key="3">
    <source>
        <dbReference type="WBParaSite" id="SCUD_0000980501-mRNA-1"/>
    </source>
</evidence>
<reference evidence="1 2" key="2">
    <citation type="submission" date="2018-11" db="EMBL/GenBank/DDBJ databases">
        <authorList>
            <consortium name="Pathogen Informatics"/>
        </authorList>
    </citation>
    <scope>NUCLEOTIDE SEQUENCE [LARGE SCALE GENOMIC DNA]</scope>
    <source>
        <strain evidence="1">Dakar</strain>
        <strain evidence="2">Dakar, Senegal</strain>
    </source>
</reference>
<dbReference type="EMBL" id="UZAK01033423">
    <property type="protein sequence ID" value="VDP37123.1"/>
    <property type="molecule type" value="Genomic_DNA"/>
</dbReference>
<accession>A0A183K485</accession>
<evidence type="ECO:0000313" key="1">
    <source>
        <dbReference type="EMBL" id="VDP37123.1"/>
    </source>
</evidence>
<dbReference type="WBParaSite" id="SCUD_0000980501-mRNA-1">
    <property type="protein sequence ID" value="SCUD_0000980501-mRNA-1"/>
    <property type="gene ID" value="SCUD_0000980501"/>
</dbReference>
<dbReference type="AlphaFoldDB" id="A0A183K485"/>
<sequence>MVGSSQQEILNLPFVLFGTHLKGAPLILRELMLPDGFEPMSPNFTVRDVTNEFSGPRLTSCRTDIYIHTVQSTFEVFTNISLILYTINK</sequence>
<name>A0A183K485_9TREM</name>
<dbReference type="Proteomes" id="UP000279833">
    <property type="component" value="Unassembled WGS sequence"/>
</dbReference>
<evidence type="ECO:0000313" key="2">
    <source>
        <dbReference type="Proteomes" id="UP000279833"/>
    </source>
</evidence>
<keyword evidence="2" id="KW-1185">Reference proteome</keyword>